<feature type="compositionally biased region" description="Basic and acidic residues" evidence="1">
    <location>
        <begin position="79"/>
        <end position="89"/>
    </location>
</feature>
<evidence type="ECO:0000313" key="3">
    <source>
        <dbReference type="Proteomes" id="UP000824264"/>
    </source>
</evidence>
<sequence>MRTKKTSFRAFLSLPRSVLGILFLALGLFLCSDFTARAHVADGVADRLFQNIVEGDWLDAVSERQRSPETTPDSGPQVDRFDAVDGTHPETLDAQHDWQRLDAALARAGTASLGVSSETLSGNGRPSLRHQRGTVEPSDADHAPQATLVTVPPVVPPRAVDPVVVPIGTPLCYLPAARGLVIFSLPPPLC</sequence>
<feature type="compositionally biased region" description="Polar residues" evidence="1">
    <location>
        <begin position="115"/>
        <end position="124"/>
    </location>
</feature>
<organism evidence="2 3">
    <name type="scientific">Candidatus Bilophila faecipullorum</name>
    <dbReference type="NCBI Taxonomy" id="2838482"/>
    <lineage>
        <taxon>Bacteria</taxon>
        <taxon>Pseudomonadati</taxon>
        <taxon>Thermodesulfobacteriota</taxon>
        <taxon>Desulfovibrionia</taxon>
        <taxon>Desulfovibrionales</taxon>
        <taxon>Desulfovibrionaceae</taxon>
        <taxon>Bilophila</taxon>
    </lineage>
</organism>
<dbReference type="EMBL" id="DXGI01000375">
    <property type="protein sequence ID" value="HIW79466.1"/>
    <property type="molecule type" value="Genomic_DNA"/>
</dbReference>
<reference evidence="2" key="2">
    <citation type="submission" date="2021-04" db="EMBL/GenBank/DDBJ databases">
        <authorList>
            <person name="Gilroy R."/>
        </authorList>
    </citation>
    <scope>NUCLEOTIDE SEQUENCE</scope>
    <source>
        <strain evidence="2">ChiSxjej5B17-1746</strain>
    </source>
</reference>
<protein>
    <submittedName>
        <fullName evidence="2">Uncharacterized protein</fullName>
    </submittedName>
</protein>
<comment type="caution">
    <text evidence="2">The sequence shown here is derived from an EMBL/GenBank/DDBJ whole genome shotgun (WGS) entry which is preliminary data.</text>
</comment>
<evidence type="ECO:0000256" key="1">
    <source>
        <dbReference type="SAM" id="MobiDB-lite"/>
    </source>
</evidence>
<proteinExistence type="predicted"/>
<gene>
    <name evidence="2" type="ORF">H9874_10045</name>
</gene>
<accession>A0A9D1R3J6</accession>
<evidence type="ECO:0000313" key="2">
    <source>
        <dbReference type="EMBL" id="HIW79466.1"/>
    </source>
</evidence>
<reference evidence="2" key="1">
    <citation type="journal article" date="2021" name="PeerJ">
        <title>Extensive microbial diversity within the chicken gut microbiome revealed by metagenomics and culture.</title>
        <authorList>
            <person name="Gilroy R."/>
            <person name="Ravi A."/>
            <person name="Getino M."/>
            <person name="Pursley I."/>
            <person name="Horton D.L."/>
            <person name="Alikhan N.F."/>
            <person name="Baker D."/>
            <person name="Gharbi K."/>
            <person name="Hall N."/>
            <person name="Watson M."/>
            <person name="Adriaenssens E.M."/>
            <person name="Foster-Nyarko E."/>
            <person name="Jarju S."/>
            <person name="Secka A."/>
            <person name="Antonio M."/>
            <person name="Oren A."/>
            <person name="Chaudhuri R.R."/>
            <person name="La Ragione R."/>
            <person name="Hildebrand F."/>
            <person name="Pallen M.J."/>
        </authorList>
    </citation>
    <scope>NUCLEOTIDE SEQUENCE</scope>
    <source>
        <strain evidence="2">ChiSxjej5B17-1746</strain>
    </source>
</reference>
<feature type="region of interest" description="Disordered" evidence="1">
    <location>
        <begin position="61"/>
        <end position="89"/>
    </location>
</feature>
<dbReference type="AlphaFoldDB" id="A0A9D1R3J6"/>
<feature type="region of interest" description="Disordered" evidence="1">
    <location>
        <begin position="115"/>
        <end position="141"/>
    </location>
</feature>
<dbReference type="Proteomes" id="UP000824264">
    <property type="component" value="Unassembled WGS sequence"/>
</dbReference>
<name>A0A9D1R3J6_9BACT</name>